<evidence type="ECO:0000313" key="1">
    <source>
        <dbReference type="EMBL" id="SQB61820.1"/>
    </source>
</evidence>
<organism evidence="1 2">
    <name type="scientific">Clostridium perfringens</name>
    <dbReference type="NCBI Taxonomy" id="1502"/>
    <lineage>
        <taxon>Bacteria</taxon>
        <taxon>Bacillati</taxon>
        <taxon>Bacillota</taxon>
        <taxon>Clostridia</taxon>
        <taxon>Eubacteriales</taxon>
        <taxon>Clostridiaceae</taxon>
        <taxon>Clostridium</taxon>
    </lineage>
</organism>
<sequence length="31" mass="3767">MFRRENYDIYSNKQLGSFRNYPVDEVIILVS</sequence>
<dbReference type="AlphaFoldDB" id="A0A2X3AIF2"/>
<proteinExistence type="predicted"/>
<dbReference type="Proteomes" id="UP000249986">
    <property type="component" value="Unassembled WGS sequence"/>
</dbReference>
<dbReference type="EMBL" id="UAWG01000025">
    <property type="protein sequence ID" value="SQB61820.1"/>
    <property type="molecule type" value="Genomic_DNA"/>
</dbReference>
<protein>
    <submittedName>
        <fullName evidence="1">Uncharacterized protein</fullName>
    </submittedName>
</protein>
<evidence type="ECO:0000313" key="2">
    <source>
        <dbReference type="Proteomes" id="UP000249986"/>
    </source>
</evidence>
<gene>
    <name evidence="1" type="ORF">NCTC10719_03515</name>
</gene>
<reference evidence="1 2" key="1">
    <citation type="submission" date="2018-06" db="EMBL/GenBank/DDBJ databases">
        <authorList>
            <consortium name="Pathogen Informatics"/>
            <person name="Doyle S."/>
        </authorList>
    </citation>
    <scope>NUCLEOTIDE SEQUENCE [LARGE SCALE GENOMIC DNA]</scope>
    <source>
        <strain evidence="1 2">NCTC10719</strain>
    </source>
</reference>
<accession>A0A2X3AIF2</accession>
<name>A0A2X3AIF2_CLOPF</name>